<evidence type="ECO:0000259" key="8">
    <source>
        <dbReference type="Pfam" id="PF02687"/>
    </source>
</evidence>
<keyword evidence="5 7" id="KW-0472">Membrane</keyword>
<evidence type="ECO:0000259" key="9">
    <source>
        <dbReference type="Pfam" id="PF12704"/>
    </source>
</evidence>
<reference evidence="10 11" key="1">
    <citation type="journal article" date="2020" name="Biotechnol. Biofuels">
        <title>New insights from the biogas microbiome by comprehensive genome-resolved metagenomics of nearly 1600 species originating from multiple anaerobic digesters.</title>
        <authorList>
            <person name="Campanaro S."/>
            <person name="Treu L."/>
            <person name="Rodriguez-R L.M."/>
            <person name="Kovalovszki A."/>
            <person name="Ziels R.M."/>
            <person name="Maus I."/>
            <person name="Zhu X."/>
            <person name="Kougias P.G."/>
            <person name="Basile A."/>
            <person name="Luo G."/>
            <person name="Schluter A."/>
            <person name="Konstantinidis K.T."/>
            <person name="Angelidaki I."/>
        </authorList>
    </citation>
    <scope>NUCLEOTIDE SEQUENCE [LARGE SCALE GENOMIC DNA]</scope>
    <source>
        <strain evidence="10">AS22ysBPME_79</strain>
    </source>
</reference>
<gene>
    <name evidence="10" type="ORF">GX950_01835</name>
</gene>
<feature type="transmembrane region" description="Helical" evidence="7">
    <location>
        <begin position="315"/>
        <end position="348"/>
    </location>
</feature>
<feature type="transmembrane region" description="Helical" evidence="7">
    <location>
        <begin position="21"/>
        <end position="43"/>
    </location>
</feature>
<accession>A0A7K4BZ52</accession>
<comment type="subcellular location">
    <subcellularLocation>
        <location evidence="1">Cell membrane</location>
        <topology evidence="1">Multi-pass membrane protein</topology>
    </subcellularLocation>
</comment>
<comment type="similarity">
    <text evidence="6">Belongs to the ABC-4 integral membrane protein family.</text>
</comment>
<comment type="caution">
    <text evidence="10">The sequence shown here is derived from an EMBL/GenBank/DDBJ whole genome shotgun (WGS) entry which is preliminary data.</text>
</comment>
<keyword evidence="2" id="KW-1003">Cell membrane</keyword>
<evidence type="ECO:0000256" key="4">
    <source>
        <dbReference type="ARBA" id="ARBA00022989"/>
    </source>
</evidence>
<keyword evidence="3 7" id="KW-0812">Transmembrane</keyword>
<feature type="domain" description="MacB-like periplasmic core" evidence="9">
    <location>
        <begin position="23"/>
        <end position="238"/>
    </location>
</feature>
<dbReference type="Pfam" id="PF02687">
    <property type="entry name" value="FtsX"/>
    <property type="match status" value="1"/>
</dbReference>
<evidence type="ECO:0000256" key="6">
    <source>
        <dbReference type="ARBA" id="ARBA00038076"/>
    </source>
</evidence>
<feature type="domain" description="ABC3 transporter permease C-terminal" evidence="8">
    <location>
        <begin position="276"/>
        <end position="392"/>
    </location>
</feature>
<keyword evidence="4 7" id="KW-1133">Transmembrane helix</keyword>
<proteinExistence type="inferred from homology"/>
<feature type="transmembrane region" description="Helical" evidence="7">
    <location>
        <begin position="360"/>
        <end position="382"/>
    </location>
</feature>
<evidence type="ECO:0000256" key="2">
    <source>
        <dbReference type="ARBA" id="ARBA00022475"/>
    </source>
</evidence>
<organism evidence="10 11">
    <name type="scientific">Candidatus Iainarchaeum sp</name>
    <dbReference type="NCBI Taxonomy" id="3101447"/>
    <lineage>
        <taxon>Archaea</taxon>
        <taxon>Candidatus Iainarchaeota</taxon>
        <taxon>Candidatus Iainarchaeia</taxon>
        <taxon>Candidatus Iainarchaeales</taxon>
        <taxon>Candidatus Iainarchaeaceae</taxon>
        <taxon>Candidatus Iainarchaeum</taxon>
    </lineage>
</organism>
<dbReference type="Proteomes" id="UP000526302">
    <property type="component" value="Unassembled WGS sequence"/>
</dbReference>
<dbReference type="PANTHER" id="PTHR30572">
    <property type="entry name" value="MEMBRANE COMPONENT OF TRANSPORTER-RELATED"/>
    <property type="match status" value="1"/>
</dbReference>
<dbReference type="InterPro" id="IPR003838">
    <property type="entry name" value="ABC3_permease_C"/>
</dbReference>
<name>A0A7K4BZ52_9ARCH</name>
<evidence type="ECO:0000256" key="3">
    <source>
        <dbReference type="ARBA" id="ARBA00022692"/>
    </source>
</evidence>
<dbReference type="InterPro" id="IPR025857">
    <property type="entry name" value="MacB_PCD"/>
</dbReference>
<dbReference type="InterPro" id="IPR050250">
    <property type="entry name" value="Macrolide_Exporter_MacB"/>
</dbReference>
<dbReference type="Pfam" id="PF12704">
    <property type="entry name" value="MacB_PCD"/>
    <property type="match status" value="1"/>
</dbReference>
<evidence type="ECO:0000256" key="5">
    <source>
        <dbReference type="ARBA" id="ARBA00023136"/>
    </source>
</evidence>
<evidence type="ECO:0000256" key="1">
    <source>
        <dbReference type="ARBA" id="ARBA00004651"/>
    </source>
</evidence>
<sequence>MSLLIFDLIENSLRNLGRAKIRTLLTLLGVIIGISAIVSLMSVGNGFSNSIESQLTELGSNTIFVIPMGSSFVKNTRMTPGDISFMEGVAGVTQVAPVYSTSAMLEFNKQKINVQVSAVDSKNANIFDNTGSFTVAEGRFAGANESGSIVIGDKISNTFFDKKIEIKKLVKLNGEEYRVIGVLAPQNQSFGGGFSGSTSVLMSLEAFKRIVPNPSAQIIFVKTISAESVNLVASDIKEYFEEKYGEGVVIVSSAEQLLEQVEAILGIVTIFLTGVGGIAILVGGVGITNSMVTSVLERTKEIGIMKALGASDKIILSIFLLESAFIGAVGGIIGIIVGYTLAIIIAFIAEMSGVPIIPDINLEITIGALIFSMIVGMLAGYFPALRASKMDPVSALRYE</sequence>
<dbReference type="PANTHER" id="PTHR30572:SF4">
    <property type="entry name" value="ABC TRANSPORTER PERMEASE YTRF"/>
    <property type="match status" value="1"/>
</dbReference>
<dbReference type="GO" id="GO:0005886">
    <property type="term" value="C:plasma membrane"/>
    <property type="evidence" value="ECO:0007669"/>
    <property type="project" value="UniProtKB-SubCell"/>
</dbReference>
<dbReference type="AlphaFoldDB" id="A0A7K4BZ52"/>
<evidence type="ECO:0000313" key="11">
    <source>
        <dbReference type="Proteomes" id="UP000526302"/>
    </source>
</evidence>
<protein>
    <submittedName>
        <fullName evidence="10">FtsX-like permease family protein</fullName>
    </submittedName>
</protein>
<feature type="transmembrane region" description="Helical" evidence="7">
    <location>
        <begin position="263"/>
        <end position="288"/>
    </location>
</feature>
<evidence type="ECO:0000313" key="10">
    <source>
        <dbReference type="EMBL" id="NMA44534.1"/>
    </source>
</evidence>
<dbReference type="EMBL" id="JAAZKV010000013">
    <property type="protein sequence ID" value="NMA44534.1"/>
    <property type="molecule type" value="Genomic_DNA"/>
</dbReference>
<evidence type="ECO:0000256" key="7">
    <source>
        <dbReference type="SAM" id="Phobius"/>
    </source>
</evidence>
<dbReference type="GO" id="GO:0022857">
    <property type="term" value="F:transmembrane transporter activity"/>
    <property type="evidence" value="ECO:0007669"/>
    <property type="project" value="TreeGrafter"/>
</dbReference>